<keyword evidence="9 10" id="KW-0472">Membrane</keyword>
<evidence type="ECO:0000313" key="12">
    <source>
        <dbReference type="Proteomes" id="UP000218418"/>
    </source>
</evidence>
<keyword evidence="6 10" id="KW-0812">Transmembrane</keyword>
<feature type="transmembrane region" description="Helical" evidence="10">
    <location>
        <begin position="404"/>
        <end position="424"/>
    </location>
</feature>
<feature type="transmembrane region" description="Helical" evidence="10">
    <location>
        <begin position="379"/>
        <end position="398"/>
    </location>
</feature>
<keyword evidence="5" id="KW-0808">Transferase</keyword>
<feature type="transmembrane region" description="Helical" evidence="10">
    <location>
        <begin position="184"/>
        <end position="208"/>
    </location>
</feature>
<feature type="transmembrane region" description="Helical" evidence="10">
    <location>
        <begin position="320"/>
        <end position="350"/>
    </location>
</feature>
<dbReference type="GO" id="GO:0000009">
    <property type="term" value="F:alpha-1,6-mannosyltransferase activity"/>
    <property type="evidence" value="ECO:0007669"/>
    <property type="project" value="InterPro"/>
</dbReference>
<keyword evidence="4" id="KW-0328">Glycosyltransferase</keyword>
<evidence type="ECO:0000256" key="8">
    <source>
        <dbReference type="ARBA" id="ARBA00022989"/>
    </source>
</evidence>
<keyword evidence="12" id="KW-1185">Reference proteome</keyword>
<feature type="transmembrane region" description="Helical" evidence="10">
    <location>
        <begin position="145"/>
        <end position="164"/>
    </location>
</feature>
<dbReference type="EMBL" id="AP018227">
    <property type="protein sequence ID" value="BAY85141.1"/>
    <property type="molecule type" value="Genomic_DNA"/>
</dbReference>
<evidence type="ECO:0008006" key="13">
    <source>
        <dbReference type="Google" id="ProtNLM"/>
    </source>
</evidence>
<sequence>MSTVDLQKRRKKKRKNSSTNELLFPAGMWLSSRLLIWIFMLGIAPLLQTTAIVTGANFGLGVFDGVDSIHYRNIATTGYEYINDAEMHNKVAFFPLFPLTIRFLMKLGLSFELAGILVSNLAFLGAVYCVYFWVKSYYGDKEARWSTAVLSWCPLSIFSSVIYPEGLYLFLTAATMQAFDKNRYALTAFFGALATATNPIGLALTPALIIASWKQRKKSISYITAFATAIGVISYSLYCAFKLSQPSDFIEAQKLWFNSIGFDWEHWLKNAIQITIGTANWESGTITEPIQPLLFALVVILSYLLLRFRKKLGKAKFDYGFAALILIWWLVAGEPLINTLSVVGSAYLIWKLRKELSPVTATYGLCGLGLILAFGDTWFLSRIVYAIVSVSIALGILLSRHPRWGYLTMGLFAISLATYSIKFAQNLLVG</sequence>
<evidence type="ECO:0000256" key="7">
    <source>
        <dbReference type="ARBA" id="ARBA00022824"/>
    </source>
</evidence>
<dbReference type="GO" id="GO:0004376">
    <property type="term" value="F:GPI mannosyltransferase activity"/>
    <property type="evidence" value="ECO:0007669"/>
    <property type="project" value="InterPro"/>
</dbReference>
<comment type="pathway">
    <text evidence="2">Glycolipid biosynthesis; glycosylphosphatidylinositol-anchor biosynthesis.</text>
</comment>
<evidence type="ECO:0000313" key="11">
    <source>
        <dbReference type="EMBL" id="BAY85141.1"/>
    </source>
</evidence>
<feature type="transmembrane region" description="Helical" evidence="10">
    <location>
        <begin position="113"/>
        <end position="133"/>
    </location>
</feature>
<protein>
    <recommendedName>
        <fullName evidence="13">Integral membrane protein</fullName>
    </recommendedName>
</protein>
<dbReference type="PANTHER" id="PTHR12468">
    <property type="entry name" value="GPI MANNOSYLTRANSFERASE 2"/>
    <property type="match status" value="1"/>
</dbReference>
<organism evidence="11 12">
    <name type="scientific">Calothrix parasitica NIES-267</name>
    <dbReference type="NCBI Taxonomy" id="1973488"/>
    <lineage>
        <taxon>Bacteria</taxon>
        <taxon>Bacillati</taxon>
        <taxon>Cyanobacteriota</taxon>
        <taxon>Cyanophyceae</taxon>
        <taxon>Nostocales</taxon>
        <taxon>Calotrichaceae</taxon>
        <taxon>Calothrix</taxon>
    </lineage>
</organism>
<feature type="transmembrane region" description="Helical" evidence="10">
    <location>
        <begin position="356"/>
        <end position="374"/>
    </location>
</feature>
<dbReference type="PANTHER" id="PTHR12468:SF2">
    <property type="entry name" value="GPI MANNOSYLTRANSFERASE 2"/>
    <property type="match status" value="1"/>
</dbReference>
<evidence type="ECO:0000256" key="10">
    <source>
        <dbReference type="SAM" id="Phobius"/>
    </source>
</evidence>
<evidence type="ECO:0000256" key="2">
    <source>
        <dbReference type="ARBA" id="ARBA00004687"/>
    </source>
</evidence>
<evidence type="ECO:0000256" key="1">
    <source>
        <dbReference type="ARBA" id="ARBA00004477"/>
    </source>
</evidence>
<keyword evidence="8 10" id="KW-1133">Transmembrane helix</keyword>
<dbReference type="Pfam" id="PF04188">
    <property type="entry name" value="Mannosyl_trans2"/>
    <property type="match status" value="1"/>
</dbReference>
<dbReference type="AlphaFoldDB" id="A0A1Z4LVG8"/>
<dbReference type="Proteomes" id="UP000218418">
    <property type="component" value="Chromosome"/>
</dbReference>
<proteinExistence type="predicted"/>
<feature type="transmembrane region" description="Helical" evidence="10">
    <location>
        <begin position="220"/>
        <end position="238"/>
    </location>
</feature>
<accession>A0A1Z4LVG8</accession>
<gene>
    <name evidence="11" type="ORF">NIES267_46400</name>
</gene>
<dbReference type="GO" id="GO:0031501">
    <property type="term" value="C:mannosyltransferase complex"/>
    <property type="evidence" value="ECO:0007669"/>
    <property type="project" value="TreeGrafter"/>
</dbReference>
<dbReference type="GO" id="GO:0006506">
    <property type="term" value="P:GPI anchor biosynthetic process"/>
    <property type="evidence" value="ECO:0007669"/>
    <property type="project" value="UniProtKB-UniPathway"/>
</dbReference>
<feature type="transmembrane region" description="Helical" evidence="10">
    <location>
        <begin position="290"/>
        <end position="308"/>
    </location>
</feature>
<name>A0A1Z4LVG8_9CYAN</name>
<dbReference type="InterPro" id="IPR007315">
    <property type="entry name" value="PIG-V/Gpi18"/>
</dbReference>
<evidence type="ECO:0000256" key="9">
    <source>
        <dbReference type="ARBA" id="ARBA00023136"/>
    </source>
</evidence>
<dbReference type="UniPathway" id="UPA00196"/>
<evidence type="ECO:0000256" key="3">
    <source>
        <dbReference type="ARBA" id="ARBA00022502"/>
    </source>
</evidence>
<evidence type="ECO:0000256" key="4">
    <source>
        <dbReference type="ARBA" id="ARBA00022676"/>
    </source>
</evidence>
<keyword evidence="7" id="KW-0256">Endoplasmic reticulum</keyword>
<dbReference type="GO" id="GO:0016020">
    <property type="term" value="C:membrane"/>
    <property type="evidence" value="ECO:0007669"/>
    <property type="project" value="GOC"/>
</dbReference>
<comment type="subcellular location">
    <subcellularLocation>
        <location evidence="1">Endoplasmic reticulum membrane</location>
        <topology evidence="1">Multi-pass membrane protein</topology>
    </subcellularLocation>
</comment>
<keyword evidence="3" id="KW-0337">GPI-anchor biosynthesis</keyword>
<evidence type="ECO:0000256" key="6">
    <source>
        <dbReference type="ARBA" id="ARBA00022692"/>
    </source>
</evidence>
<reference evidence="11 12" key="1">
    <citation type="submission" date="2017-06" db="EMBL/GenBank/DDBJ databases">
        <title>Genome sequencing of cyanobaciteial culture collection at National Institute for Environmental Studies (NIES).</title>
        <authorList>
            <person name="Hirose Y."/>
            <person name="Shimura Y."/>
            <person name="Fujisawa T."/>
            <person name="Nakamura Y."/>
            <person name="Kawachi M."/>
        </authorList>
    </citation>
    <scope>NUCLEOTIDE SEQUENCE [LARGE SCALE GENOMIC DNA]</scope>
    <source>
        <strain evidence="11 12">NIES-267</strain>
    </source>
</reference>
<evidence type="ECO:0000256" key="5">
    <source>
        <dbReference type="ARBA" id="ARBA00022679"/>
    </source>
</evidence>